<dbReference type="GO" id="GO:0005886">
    <property type="term" value="C:plasma membrane"/>
    <property type="evidence" value="ECO:0007669"/>
    <property type="project" value="UniProtKB-SubCell"/>
</dbReference>
<evidence type="ECO:0000256" key="6">
    <source>
        <dbReference type="ARBA" id="ARBA00023136"/>
    </source>
</evidence>
<dbReference type="EMBL" id="JACHVB010000022">
    <property type="protein sequence ID" value="MBC2594443.1"/>
    <property type="molecule type" value="Genomic_DNA"/>
</dbReference>
<dbReference type="GO" id="GO:0008381">
    <property type="term" value="F:mechanosensitive monoatomic ion channel activity"/>
    <property type="evidence" value="ECO:0007669"/>
    <property type="project" value="InterPro"/>
</dbReference>
<evidence type="ECO:0000259" key="8">
    <source>
        <dbReference type="Pfam" id="PF00924"/>
    </source>
</evidence>
<feature type="transmembrane region" description="Helical" evidence="7">
    <location>
        <begin position="49"/>
        <end position="71"/>
    </location>
</feature>
<gene>
    <name evidence="10" type="ORF">H5P28_09255</name>
</gene>
<dbReference type="SUPFAM" id="SSF82861">
    <property type="entry name" value="Mechanosensitive channel protein MscS (YggB), transmembrane region"/>
    <property type="match status" value="1"/>
</dbReference>
<dbReference type="SUPFAM" id="SSF50182">
    <property type="entry name" value="Sm-like ribonucleoproteins"/>
    <property type="match status" value="1"/>
</dbReference>
<dbReference type="InterPro" id="IPR011066">
    <property type="entry name" value="MscS_channel_C_sf"/>
</dbReference>
<dbReference type="SUPFAM" id="SSF82689">
    <property type="entry name" value="Mechanosensitive channel protein MscS (YggB), C-terminal domain"/>
    <property type="match status" value="1"/>
</dbReference>
<dbReference type="Proteomes" id="UP000546464">
    <property type="component" value="Unassembled WGS sequence"/>
</dbReference>
<reference evidence="10 11" key="1">
    <citation type="submission" date="2020-07" db="EMBL/GenBank/DDBJ databases">
        <authorList>
            <person name="Feng X."/>
        </authorList>
    </citation>
    <scope>NUCLEOTIDE SEQUENCE [LARGE SCALE GENOMIC DNA]</scope>
    <source>
        <strain evidence="10 11">JCM31066</strain>
    </source>
</reference>
<dbReference type="InterPro" id="IPR010920">
    <property type="entry name" value="LSM_dom_sf"/>
</dbReference>
<dbReference type="InterPro" id="IPR045275">
    <property type="entry name" value="MscS_archaea/bacteria_type"/>
</dbReference>
<keyword evidence="5 7" id="KW-1133">Transmembrane helix</keyword>
<dbReference type="PANTHER" id="PTHR30221:SF1">
    <property type="entry name" value="SMALL-CONDUCTANCE MECHANOSENSITIVE CHANNEL"/>
    <property type="match status" value="1"/>
</dbReference>
<comment type="similarity">
    <text evidence="2">Belongs to the MscS (TC 1.A.23) family.</text>
</comment>
<evidence type="ECO:0000256" key="5">
    <source>
        <dbReference type="ARBA" id="ARBA00022989"/>
    </source>
</evidence>
<evidence type="ECO:0000313" key="10">
    <source>
        <dbReference type="EMBL" id="MBC2594443.1"/>
    </source>
</evidence>
<dbReference type="Pfam" id="PF21082">
    <property type="entry name" value="MS_channel_3rd"/>
    <property type="match status" value="1"/>
</dbReference>
<evidence type="ECO:0000313" key="11">
    <source>
        <dbReference type="Proteomes" id="UP000546464"/>
    </source>
</evidence>
<keyword evidence="3" id="KW-1003">Cell membrane</keyword>
<comment type="subcellular location">
    <subcellularLocation>
        <location evidence="1">Cell membrane</location>
        <topology evidence="1">Multi-pass membrane protein</topology>
    </subcellularLocation>
</comment>
<evidence type="ECO:0000256" key="4">
    <source>
        <dbReference type="ARBA" id="ARBA00022692"/>
    </source>
</evidence>
<feature type="domain" description="Mechanosensitive ion channel MscS" evidence="8">
    <location>
        <begin position="181"/>
        <end position="247"/>
    </location>
</feature>
<name>A0A842HD68_9BACT</name>
<evidence type="ECO:0000259" key="9">
    <source>
        <dbReference type="Pfam" id="PF21082"/>
    </source>
</evidence>
<feature type="domain" description="Mechanosensitive ion channel MscS C-terminal" evidence="9">
    <location>
        <begin position="257"/>
        <end position="341"/>
    </location>
</feature>
<dbReference type="InterPro" id="IPR049278">
    <property type="entry name" value="MS_channel_C"/>
</dbReference>
<accession>A0A842HD68</accession>
<keyword evidence="11" id="KW-1185">Reference proteome</keyword>
<dbReference type="InterPro" id="IPR023408">
    <property type="entry name" value="MscS_beta-dom_sf"/>
</dbReference>
<evidence type="ECO:0000256" key="3">
    <source>
        <dbReference type="ARBA" id="ARBA00022475"/>
    </source>
</evidence>
<dbReference type="Pfam" id="PF00924">
    <property type="entry name" value="MS_channel_2nd"/>
    <property type="match status" value="1"/>
</dbReference>
<dbReference type="InterPro" id="IPR006685">
    <property type="entry name" value="MscS_channel_2nd"/>
</dbReference>
<sequence>MDWLYEEIWGNELWRYLLVLALIGLAVFVGMVVKFFLKRWSAREEVSGHAIMASGLMAIAESSIFLCFSIGQNLAFDLTPFPEGVDSFQEVASDLITLMAITRLAWQLIRIPEAWMRVIASRDGSTLNSMIAPMVRNSLRAVVVVLALLQGIQIISNQDFTTILAGLGVGAAALALASQQSVSNFFGAIVLFVNRPFDMGDRIVYAGSDGTVEEVGIMCTKQRSLEGHLVTIPNGKLSGDVIRNISKRPNLRQIHNFTITYDTPPAKIRRAVEIVQELLDNHEGMHESLPPKVFFNEMKADSLNIFCIFWYHPVDWWAFNAFNQSLLLSVFERFAEEGIDFAFPSQTVYLAGDKRRPLQVDDINLKGLPPEVQEMMKKDDGATPST</sequence>
<dbReference type="Gene3D" id="3.30.70.100">
    <property type="match status" value="1"/>
</dbReference>
<dbReference type="AlphaFoldDB" id="A0A842HD68"/>
<dbReference type="InterPro" id="IPR011014">
    <property type="entry name" value="MscS_channel_TM-2"/>
</dbReference>
<keyword evidence="4 7" id="KW-0812">Transmembrane</keyword>
<evidence type="ECO:0000256" key="2">
    <source>
        <dbReference type="ARBA" id="ARBA00008017"/>
    </source>
</evidence>
<dbReference type="Gene3D" id="2.30.30.60">
    <property type="match status" value="1"/>
</dbReference>
<feature type="transmembrane region" description="Helical" evidence="7">
    <location>
        <begin position="13"/>
        <end position="37"/>
    </location>
</feature>
<comment type="caution">
    <text evidence="10">The sequence shown here is derived from an EMBL/GenBank/DDBJ whole genome shotgun (WGS) entry which is preliminary data.</text>
</comment>
<protein>
    <submittedName>
        <fullName evidence="10">Mechanosensitive ion channel</fullName>
    </submittedName>
</protein>
<evidence type="ECO:0000256" key="7">
    <source>
        <dbReference type="SAM" id="Phobius"/>
    </source>
</evidence>
<organism evidence="10 11">
    <name type="scientific">Ruficoccus amylovorans</name>
    <dbReference type="NCBI Taxonomy" id="1804625"/>
    <lineage>
        <taxon>Bacteria</taxon>
        <taxon>Pseudomonadati</taxon>
        <taxon>Verrucomicrobiota</taxon>
        <taxon>Opitutia</taxon>
        <taxon>Puniceicoccales</taxon>
        <taxon>Cerasicoccaceae</taxon>
        <taxon>Ruficoccus</taxon>
    </lineage>
</organism>
<keyword evidence="6 7" id="KW-0472">Membrane</keyword>
<dbReference type="Gene3D" id="1.10.287.1260">
    <property type="match status" value="1"/>
</dbReference>
<proteinExistence type="inferred from homology"/>
<dbReference type="RefSeq" id="WP_185675432.1">
    <property type="nucleotide sequence ID" value="NZ_JACHVB010000022.1"/>
</dbReference>
<evidence type="ECO:0000256" key="1">
    <source>
        <dbReference type="ARBA" id="ARBA00004651"/>
    </source>
</evidence>
<dbReference type="PANTHER" id="PTHR30221">
    <property type="entry name" value="SMALL-CONDUCTANCE MECHANOSENSITIVE CHANNEL"/>
    <property type="match status" value="1"/>
</dbReference>